<evidence type="ECO:0000256" key="1">
    <source>
        <dbReference type="SAM" id="Phobius"/>
    </source>
</evidence>
<proteinExistence type="predicted"/>
<gene>
    <name evidence="2" type="ORF">HN018_13875</name>
</gene>
<accession>A0A6M8HRU8</accession>
<name>A0A6M8HRU8_9PROT</name>
<dbReference type="EMBL" id="CP053708">
    <property type="protein sequence ID" value="QKE90987.1"/>
    <property type="molecule type" value="Genomic_DNA"/>
</dbReference>
<feature type="transmembrane region" description="Helical" evidence="1">
    <location>
        <begin position="55"/>
        <end position="72"/>
    </location>
</feature>
<dbReference type="Proteomes" id="UP000500767">
    <property type="component" value="Chromosome"/>
</dbReference>
<dbReference type="AlphaFoldDB" id="A0A6M8HRU8"/>
<feature type="transmembrane region" description="Helical" evidence="1">
    <location>
        <begin position="20"/>
        <end position="43"/>
    </location>
</feature>
<evidence type="ECO:0000313" key="2">
    <source>
        <dbReference type="EMBL" id="QKE90987.1"/>
    </source>
</evidence>
<sequence>MQQLTFPACLAFATITSAFFYIDMVFLLLLLPVVAVFFIVCLIRFSLQPTKKPKLIRLFAAVCVAVLWGYLFRAGHHFGDDLHWAAWSSSYKRNLYLANAPSDNPAGLYPPHMLWRVWGGFGADTEADLVFDHSAAVAQTAAKSRHDNKSVYGCQVVDVHQLEHDWYIVELYANEGWPGC</sequence>
<keyword evidence="1" id="KW-0812">Transmembrane</keyword>
<dbReference type="RefSeq" id="WP_171836708.1">
    <property type="nucleotide sequence ID" value="NZ_CP053708.1"/>
</dbReference>
<evidence type="ECO:0000313" key="3">
    <source>
        <dbReference type="Proteomes" id="UP000500767"/>
    </source>
</evidence>
<protein>
    <submittedName>
        <fullName evidence="2">Uncharacterized protein</fullName>
    </submittedName>
</protein>
<keyword evidence="1" id="KW-0472">Membrane</keyword>
<organism evidence="2 3">
    <name type="scientific">Lichenicola cladoniae</name>
    <dbReference type="NCBI Taxonomy" id="1484109"/>
    <lineage>
        <taxon>Bacteria</taxon>
        <taxon>Pseudomonadati</taxon>
        <taxon>Pseudomonadota</taxon>
        <taxon>Alphaproteobacteria</taxon>
        <taxon>Acetobacterales</taxon>
        <taxon>Acetobacteraceae</taxon>
        <taxon>Lichenicola</taxon>
    </lineage>
</organism>
<dbReference type="KEGG" id="lck:HN018_13875"/>
<keyword evidence="1" id="KW-1133">Transmembrane helix</keyword>
<keyword evidence="3" id="KW-1185">Reference proteome</keyword>
<reference evidence="2 3" key="1">
    <citation type="journal article" date="2014" name="World J. Microbiol. Biotechnol.">
        <title>Biodiversity and physiological characteristics of Antarctic and Arctic lichens-associated bacteria.</title>
        <authorList>
            <person name="Lee Y.M."/>
            <person name="Kim E.H."/>
            <person name="Lee H.K."/>
            <person name="Hong S.G."/>
        </authorList>
    </citation>
    <scope>NUCLEOTIDE SEQUENCE [LARGE SCALE GENOMIC DNA]</scope>
    <source>
        <strain evidence="2 3">PAMC 26569</strain>
    </source>
</reference>